<reference evidence="2 3" key="1">
    <citation type="journal article" date="2024" name="G3 (Bethesda)">
        <title>Genome assembly of Hibiscus sabdariffa L. provides insights into metabolisms of medicinal natural products.</title>
        <authorList>
            <person name="Kim T."/>
        </authorList>
    </citation>
    <scope>NUCLEOTIDE SEQUENCE [LARGE SCALE GENOMIC DNA]</scope>
    <source>
        <strain evidence="2">TK-2024</strain>
        <tissue evidence="2">Old leaves</tissue>
    </source>
</reference>
<dbReference type="EMBL" id="JBBPBM010000046">
    <property type="protein sequence ID" value="KAK8522031.1"/>
    <property type="molecule type" value="Genomic_DNA"/>
</dbReference>
<keyword evidence="3" id="KW-1185">Reference proteome</keyword>
<gene>
    <name evidence="2" type="ORF">V6N12_066601</name>
    <name evidence="1" type="ORF">V6N12_073906</name>
</gene>
<organism evidence="2 3">
    <name type="scientific">Hibiscus sabdariffa</name>
    <name type="common">roselle</name>
    <dbReference type="NCBI Taxonomy" id="183260"/>
    <lineage>
        <taxon>Eukaryota</taxon>
        <taxon>Viridiplantae</taxon>
        <taxon>Streptophyta</taxon>
        <taxon>Embryophyta</taxon>
        <taxon>Tracheophyta</taxon>
        <taxon>Spermatophyta</taxon>
        <taxon>Magnoliopsida</taxon>
        <taxon>eudicotyledons</taxon>
        <taxon>Gunneridae</taxon>
        <taxon>Pentapetalae</taxon>
        <taxon>rosids</taxon>
        <taxon>malvids</taxon>
        <taxon>Malvales</taxon>
        <taxon>Malvaceae</taxon>
        <taxon>Malvoideae</taxon>
        <taxon>Hibiscus</taxon>
    </lineage>
</organism>
<protein>
    <submittedName>
        <fullName evidence="2">Uncharacterized protein</fullName>
    </submittedName>
</protein>
<comment type="caution">
    <text evidence="2">The sequence shown here is derived from an EMBL/GenBank/DDBJ whole genome shotgun (WGS) entry which is preliminary data.</text>
</comment>
<name>A0ABR2CQL6_9ROSI</name>
<accession>A0ABR2CQL6</accession>
<evidence type="ECO:0000313" key="2">
    <source>
        <dbReference type="EMBL" id="KAK8522031.1"/>
    </source>
</evidence>
<evidence type="ECO:0000313" key="1">
    <source>
        <dbReference type="EMBL" id="KAK8498510.1"/>
    </source>
</evidence>
<sequence>MHVFRVGNRFLRTRPPGGGVVVPMPEIDAEQGHLDVARWTPRFQFHASRSAIAQRFLHRQNHAMCRWPCCLAISSSQPRQLHAG</sequence>
<evidence type="ECO:0000313" key="3">
    <source>
        <dbReference type="Proteomes" id="UP001472677"/>
    </source>
</evidence>
<dbReference type="EMBL" id="JBBPBM010000258">
    <property type="protein sequence ID" value="KAK8498510.1"/>
    <property type="molecule type" value="Genomic_DNA"/>
</dbReference>
<proteinExistence type="predicted"/>
<dbReference type="Proteomes" id="UP001472677">
    <property type="component" value="Unassembled WGS sequence"/>
</dbReference>